<dbReference type="GO" id="GO:0016747">
    <property type="term" value="F:acyltransferase activity, transferring groups other than amino-acyl groups"/>
    <property type="evidence" value="ECO:0007669"/>
    <property type="project" value="InterPro"/>
</dbReference>
<dbReference type="EMBL" id="FRCJ01000001">
    <property type="protein sequence ID" value="SHL91688.1"/>
    <property type="molecule type" value="Genomic_DNA"/>
</dbReference>
<evidence type="ECO:0000313" key="3">
    <source>
        <dbReference type="EMBL" id="SHL91688.1"/>
    </source>
</evidence>
<keyword evidence="1" id="KW-0812">Transmembrane</keyword>
<evidence type="ECO:0000313" key="4">
    <source>
        <dbReference type="Proteomes" id="UP000184280"/>
    </source>
</evidence>
<accession>A0A1M7EJ03</accession>
<dbReference type="AlphaFoldDB" id="A0A1M7EJ03"/>
<dbReference type="Pfam" id="PF01757">
    <property type="entry name" value="Acyl_transf_3"/>
    <property type="match status" value="1"/>
</dbReference>
<feature type="transmembrane region" description="Helical" evidence="1">
    <location>
        <begin position="72"/>
        <end position="90"/>
    </location>
</feature>
<evidence type="ECO:0000259" key="2">
    <source>
        <dbReference type="Pfam" id="PF01757"/>
    </source>
</evidence>
<keyword evidence="1" id="KW-0472">Membrane</keyword>
<organism evidence="3 4">
    <name type="scientific">Xylanibacter ruminicola</name>
    <name type="common">Prevotella ruminicola</name>
    <dbReference type="NCBI Taxonomy" id="839"/>
    <lineage>
        <taxon>Bacteria</taxon>
        <taxon>Pseudomonadati</taxon>
        <taxon>Bacteroidota</taxon>
        <taxon>Bacteroidia</taxon>
        <taxon>Bacteroidales</taxon>
        <taxon>Prevotellaceae</taxon>
        <taxon>Xylanibacter</taxon>
    </lineage>
</organism>
<evidence type="ECO:0000256" key="1">
    <source>
        <dbReference type="SAM" id="Phobius"/>
    </source>
</evidence>
<feature type="transmembrane region" description="Helical" evidence="1">
    <location>
        <begin position="136"/>
        <end position="155"/>
    </location>
</feature>
<feature type="transmembrane region" description="Helical" evidence="1">
    <location>
        <begin position="273"/>
        <end position="291"/>
    </location>
</feature>
<gene>
    <name evidence="3" type="ORF">SAMN04488494_1091</name>
</gene>
<feature type="transmembrane region" description="Helical" evidence="1">
    <location>
        <begin position="216"/>
        <end position="234"/>
    </location>
</feature>
<dbReference type="PANTHER" id="PTHR37312:SF1">
    <property type="entry name" value="MEMBRANE-BOUND ACYLTRANSFERASE YKRP-RELATED"/>
    <property type="match status" value="1"/>
</dbReference>
<keyword evidence="1" id="KW-1133">Transmembrane helix</keyword>
<dbReference type="InterPro" id="IPR052734">
    <property type="entry name" value="Nod_factor_acetyltransferase"/>
</dbReference>
<feature type="transmembrane region" description="Helical" evidence="1">
    <location>
        <begin position="190"/>
        <end position="210"/>
    </location>
</feature>
<feature type="transmembrane region" description="Helical" evidence="1">
    <location>
        <begin position="161"/>
        <end position="178"/>
    </location>
</feature>
<dbReference type="PANTHER" id="PTHR37312">
    <property type="entry name" value="MEMBRANE-BOUND ACYLTRANSFERASE YKRP-RELATED"/>
    <property type="match status" value="1"/>
</dbReference>
<name>A0A1M7EJ03_XYLRU</name>
<feature type="domain" description="Acyltransferase 3" evidence="2">
    <location>
        <begin position="8"/>
        <end position="346"/>
    </location>
</feature>
<feature type="transmembrane region" description="Helical" evidence="1">
    <location>
        <begin position="298"/>
        <end position="316"/>
    </location>
</feature>
<dbReference type="OrthoDB" id="9816048at2"/>
<protein>
    <submittedName>
        <fullName evidence="3">Fucose 4-O-acetylase</fullName>
    </submittedName>
</protein>
<dbReference type="RefSeq" id="WP_073043386.1">
    <property type="nucleotide sequence ID" value="NZ_FRCJ01000001.1"/>
</dbReference>
<dbReference type="Proteomes" id="UP000184280">
    <property type="component" value="Unassembled WGS sequence"/>
</dbReference>
<feature type="transmembrane region" description="Helical" evidence="1">
    <location>
        <begin position="32"/>
        <end position="52"/>
    </location>
</feature>
<sequence>MEKLVHNNSIAIAKAIGIFFMVVGHSGCPQSIFRFIYLFHMPLFFFCSGIFFKEMSSIVSVGTYLKKRIKGLYIPFVKWAVFFLILHNMFMKVGLYNAYYGFEGGTAFYTISDIFQRLCKILFIMNGYEELLGGFWFIRSLFVSCLLIAVFSLIFRRRFKYKYWLLCLLFLVLTVLIRRISPDIEFWREISMGCLGAMFYILGYLLMPYFRLWQNWYSALLLCFSLLFFFYYFKNGISMGCGYNKVVPFSLSAISGSLLTICISKQIDNRNSLLKYVLYYIGNHTLVILALHFLAFRFVSYIISVIYGVGIIHVAEHPVIKDVSILPNYWWTIYCVAGIAIPLLLNRFWQVITILIRKKNE</sequence>
<feature type="transmembrane region" description="Helical" evidence="1">
    <location>
        <begin position="7"/>
        <end position="26"/>
    </location>
</feature>
<proteinExistence type="predicted"/>
<feature type="transmembrane region" description="Helical" evidence="1">
    <location>
        <begin position="328"/>
        <end position="349"/>
    </location>
</feature>
<dbReference type="InterPro" id="IPR002656">
    <property type="entry name" value="Acyl_transf_3_dom"/>
</dbReference>
<reference evidence="3 4" key="1">
    <citation type="submission" date="2016-11" db="EMBL/GenBank/DDBJ databases">
        <authorList>
            <person name="Jaros S."/>
            <person name="Januszkiewicz K."/>
            <person name="Wedrychowicz H."/>
        </authorList>
    </citation>
    <scope>NUCLEOTIDE SEQUENCE [LARGE SCALE GENOMIC DNA]</scope>
    <source>
        <strain evidence="3 4">BPI-34</strain>
    </source>
</reference>